<protein>
    <submittedName>
        <fullName>Apolipophorin II</fullName>
    </submittedName>
</protein>
<proteinExistence type="evidence at protein level"/>
<organism>
    <name type="scientific">Lucilia cuprina</name>
    <name type="common">Green bottle fly</name>
    <name type="synonym">Australian sheep blowfly</name>
    <dbReference type="NCBI Taxonomy" id="7375"/>
    <lineage>
        <taxon>Eukaryota</taxon>
        <taxon>Metazoa</taxon>
        <taxon>Ecdysozoa</taxon>
        <taxon>Arthropoda</taxon>
        <taxon>Hexapoda</taxon>
        <taxon>Insecta</taxon>
        <taxon>Pterygota</taxon>
        <taxon>Neoptera</taxon>
        <taxon>Endopterygota</taxon>
        <taxon>Diptera</taxon>
        <taxon>Brachycera</taxon>
        <taxon>Muscomorpha</taxon>
        <taxon>Oestroidea</taxon>
        <taxon>Calliphoridae</taxon>
        <taxon>Luciliinae</taxon>
        <taxon>Lucilia</taxon>
    </lineage>
</organism>
<sequence>ESSTNRGSPESDNGYLSYTPEN</sequence>
<feature type="region of interest" description="Disordered" evidence="1">
    <location>
        <begin position="1"/>
        <end position="22"/>
    </location>
</feature>
<dbReference type="AlphaFoldDB" id="Q9TWG2"/>
<keyword id="KW-0903">Direct protein sequencing</keyword>
<name>Q9TWG2_LUCCU</name>
<reference key="1">
    <citation type="journal article" date="1994" name="Comp. Biochem. Physiol. B, Biochem. Mol. Biol.">
        <title>Characterization of a juvenile hormone binding lipophorin from the blowfly Lucilia cuprina.</title>
        <authorList>
            <person name="Trowell S.C."/>
            <person name="Hines E.R."/>
            <person name="Herlt A.J."/>
            <person name="Rickards R.W."/>
        </authorList>
    </citation>
    <scope>PROTEIN SEQUENCE</scope>
</reference>
<accession>Q9TWG2</accession>
<evidence type="ECO:0000256" key="1">
    <source>
        <dbReference type="SAM" id="MobiDB-lite"/>
    </source>
</evidence>